<dbReference type="InterPro" id="IPR016169">
    <property type="entry name" value="FAD-bd_PCMH_sub2"/>
</dbReference>
<dbReference type="SUPFAM" id="SSF55103">
    <property type="entry name" value="FAD-linked oxidases, C-terminal domain"/>
    <property type="match status" value="1"/>
</dbReference>
<dbReference type="GO" id="GO:0022904">
    <property type="term" value="P:respiratory electron transport chain"/>
    <property type="evidence" value="ECO:0007669"/>
    <property type="project" value="TreeGrafter"/>
</dbReference>
<feature type="domain" description="FAD-binding PCMH-type" evidence="6">
    <location>
        <begin position="75"/>
        <end position="286"/>
    </location>
</feature>
<keyword evidence="8" id="KW-1185">Reference proteome</keyword>
<dbReference type="InterPro" id="IPR015213">
    <property type="entry name" value="Cholesterol_OX_subst-bd"/>
</dbReference>
<gene>
    <name evidence="7" type="ORF">SBRY_40274</name>
</gene>
<dbReference type="EMBL" id="CAJVAX010000018">
    <property type="protein sequence ID" value="CAG7645911.1"/>
    <property type="molecule type" value="Genomic_DNA"/>
</dbReference>
<sequence length="618" mass="64598">MADDPSDGGRGVDPAAGGGLPRRTLLASSAAAGGAVWLLRALVRPGAAAAASAPPPGFPAGLDLFQRVYENWAGEIRTDQLWTCAPRSPQEVIDVVNWAYGAGWTVRAQGMRHGWAPLTVADGTPAAADVVLLDTTAHLTAMSLEGQAADGSAAVRVQAGASLEAVLAFAGAAGYGVTSAPAPGDLSVGGALAIGAHGTAVPAAGESPSPGQGHGSLSNLVTELTAVVWDGAAGRYVLRTVGRAEADCGALLTHLGRALVIETVLRVGADSNLRCRSYLDIPAAELFAAPGAPAGTRTLAGFVDATGRVEAIWFAFTDRPWLKTWAVTPNRPPAARAVTGPYNYPFSDSLPEPVARLAGSLVSGAWASAPLFGQVQYLLAKVALTGDITDVLLSGTLVRDVLTGDVLTHLLADGLRSDLWGASRNLLEYVRPTTLRETANGYAVLVRRADLQWAVSQFADFYRTLLAQYAARGEYPVNGQVEIRVTGLEDPAVCGVPGAVPPLLSALRPRPDRPDVDTAVWFDILSLPATPALHRFYRDIEQFLLSLDGDRATVRVEWSKGWAYTDSAAWSDPGVLTQAVPASQRAGGGPGWDEAVAVLDRLDPHRVLSSAFLDALLR</sequence>
<comment type="similarity">
    <text evidence="2">Belongs to the FAD-binding oxidoreductase/transferase type 4 family.</text>
</comment>
<keyword evidence="4" id="KW-0274">FAD</keyword>
<accession>A0A9W4H2M8</accession>
<name>A0A9W4H2M8_9ACTN</name>
<keyword evidence="3" id="KW-0285">Flavoprotein</keyword>
<dbReference type="GO" id="GO:0071949">
    <property type="term" value="F:FAD binding"/>
    <property type="evidence" value="ECO:0007669"/>
    <property type="project" value="InterPro"/>
</dbReference>
<dbReference type="Pfam" id="PF09129">
    <property type="entry name" value="Chol_subst-bind"/>
    <property type="match status" value="2"/>
</dbReference>
<proteinExistence type="inferred from homology"/>
<dbReference type="Pfam" id="PF01565">
    <property type="entry name" value="FAD_binding_4"/>
    <property type="match status" value="1"/>
</dbReference>
<dbReference type="PANTHER" id="PTHR43716:SF1">
    <property type="entry name" value="D-2-HYDROXYGLUTARATE DEHYDROGENASE, MITOCHONDRIAL"/>
    <property type="match status" value="1"/>
</dbReference>
<dbReference type="Gene3D" id="3.40.462.10">
    <property type="entry name" value="FAD-linked oxidases, C-terminal domain"/>
    <property type="match status" value="1"/>
</dbReference>
<dbReference type="Gene3D" id="1.10.45.10">
    <property type="entry name" value="Vanillyl-alcohol Oxidase, Chain A, domain 4"/>
    <property type="match status" value="1"/>
</dbReference>
<dbReference type="InterPro" id="IPR016170">
    <property type="entry name" value="Cytok_DH_C_sf"/>
</dbReference>
<dbReference type="Proteomes" id="UP001153328">
    <property type="component" value="Unassembled WGS sequence"/>
</dbReference>
<dbReference type="Gene3D" id="3.30.465.10">
    <property type="match status" value="1"/>
</dbReference>
<dbReference type="InterPro" id="IPR016171">
    <property type="entry name" value="Vanillyl_alc_oxidase_C-sub2"/>
</dbReference>
<evidence type="ECO:0000256" key="1">
    <source>
        <dbReference type="ARBA" id="ARBA00001974"/>
    </source>
</evidence>
<dbReference type="Gene3D" id="3.30.43.10">
    <property type="entry name" value="Uridine Diphospho-n-acetylenolpyruvylglucosamine Reductase, domain 2"/>
    <property type="match status" value="1"/>
</dbReference>
<dbReference type="SUPFAM" id="SSF56176">
    <property type="entry name" value="FAD-binding/transporter-associated domain-like"/>
    <property type="match status" value="1"/>
</dbReference>
<dbReference type="InterPro" id="IPR036318">
    <property type="entry name" value="FAD-bd_PCMH-like_sf"/>
</dbReference>
<comment type="caution">
    <text evidence="7">The sequence shown here is derived from an EMBL/GenBank/DDBJ whole genome shotgun (WGS) entry which is preliminary data.</text>
</comment>
<dbReference type="InterPro" id="IPR051264">
    <property type="entry name" value="FAD-oxidored/transferase_4"/>
</dbReference>
<evidence type="ECO:0000256" key="4">
    <source>
        <dbReference type="ARBA" id="ARBA00022827"/>
    </source>
</evidence>
<organism evidence="7 8">
    <name type="scientific">Actinacidiphila bryophytorum</name>
    <dbReference type="NCBI Taxonomy" id="1436133"/>
    <lineage>
        <taxon>Bacteria</taxon>
        <taxon>Bacillati</taxon>
        <taxon>Actinomycetota</taxon>
        <taxon>Actinomycetes</taxon>
        <taxon>Kitasatosporales</taxon>
        <taxon>Streptomycetaceae</taxon>
        <taxon>Actinacidiphila</taxon>
    </lineage>
</organism>
<evidence type="ECO:0000256" key="2">
    <source>
        <dbReference type="ARBA" id="ARBA00008000"/>
    </source>
</evidence>
<evidence type="ECO:0000256" key="3">
    <source>
        <dbReference type="ARBA" id="ARBA00022630"/>
    </source>
</evidence>
<keyword evidence="5" id="KW-0560">Oxidoreductase</keyword>
<comment type="cofactor">
    <cofactor evidence="1">
        <name>FAD</name>
        <dbReference type="ChEBI" id="CHEBI:57692"/>
    </cofactor>
</comment>
<dbReference type="AlphaFoldDB" id="A0A9W4H2M8"/>
<dbReference type="InterPro" id="IPR016164">
    <property type="entry name" value="FAD-linked_Oxase-like_C"/>
</dbReference>
<evidence type="ECO:0000313" key="7">
    <source>
        <dbReference type="EMBL" id="CAG7645911.1"/>
    </source>
</evidence>
<reference evidence="7" key="1">
    <citation type="submission" date="2021-06" db="EMBL/GenBank/DDBJ databases">
        <authorList>
            <person name="Arsene-Ploetze F."/>
        </authorList>
    </citation>
    <scope>NUCLEOTIDE SEQUENCE</scope>
    <source>
        <strain evidence="7">SBRY1</strain>
    </source>
</reference>
<dbReference type="InterPro" id="IPR016167">
    <property type="entry name" value="FAD-bd_PCMH_sub1"/>
</dbReference>
<dbReference type="InterPro" id="IPR016166">
    <property type="entry name" value="FAD-bd_PCMH"/>
</dbReference>
<dbReference type="InterPro" id="IPR006094">
    <property type="entry name" value="Oxid_FAD_bind_N"/>
</dbReference>
<dbReference type="PROSITE" id="PS51318">
    <property type="entry name" value="TAT"/>
    <property type="match status" value="1"/>
</dbReference>
<dbReference type="InterPro" id="IPR006311">
    <property type="entry name" value="TAT_signal"/>
</dbReference>
<dbReference type="PANTHER" id="PTHR43716">
    <property type="entry name" value="D-2-HYDROXYGLUTARATE DEHYDROGENASE, MITOCHONDRIAL"/>
    <property type="match status" value="1"/>
</dbReference>
<evidence type="ECO:0000259" key="6">
    <source>
        <dbReference type="PROSITE" id="PS51387"/>
    </source>
</evidence>
<dbReference type="GO" id="GO:0016491">
    <property type="term" value="F:oxidoreductase activity"/>
    <property type="evidence" value="ECO:0007669"/>
    <property type="project" value="UniProtKB-KW"/>
</dbReference>
<evidence type="ECO:0000256" key="5">
    <source>
        <dbReference type="ARBA" id="ARBA00023002"/>
    </source>
</evidence>
<dbReference type="RefSeq" id="WP_205044910.1">
    <property type="nucleotide sequence ID" value="NZ_CAJVAX010000018.1"/>
</dbReference>
<evidence type="ECO:0000313" key="8">
    <source>
        <dbReference type="Proteomes" id="UP001153328"/>
    </source>
</evidence>
<protein>
    <submittedName>
        <fullName evidence="7">FAD binding domain-containing protein</fullName>
    </submittedName>
</protein>
<dbReference type="PROSITE" id="PS51387">
    <property type="entry name" value="FAD_PCMH"/>
    <property type="match status" value="1"/>
</dbReference>